<name>E2BIQ1_HARSA</name>
<dbReference type="EMBL" id="GL448522">
    <property type="protein sequence ID" value="EFN84424.1"/>
    <property type="molecule type" value="Genomic_DNA"/>
</dbReference>
<gene>
    <name evidence="1" type="ORF">EAI_05111</name>
</gene>
<evidence type="ECO:0000313" key="1">
    <source>
        <dbReference type="EMBL" id="EFN84424.1"/>
    </source>
</evidence>
<dbReference type="Proteomes" id="UP000008237">
    <property type="component" value="Unassembled WGS sequence"/>
</dbReference>
<dbReference type="InParanoid" id="E2BIQ1"/>
<evidence type="ECO:0000313" key="2">
    <source>
        <dbReference type="Proteomes" id="UP000008237"/>
    </source>
</evidence>
<reference evidence="1 2" key="1">
    <citation type="journal article" date="2010" name="Science">
        <title>Genomic comparison of the ants Camponotus floridanus and Harpegnathos saltator.</title>
        <authorList>
            <person name="Bonasio R."/>
            <person name="Zhang G."/>
            <person name="Ye C."/>
            <person name="Mutti N.S."/>
            <person name="Fang X."/>
            <person name="Qin N."/>
            <person name="Donahue G."/>
            <person name="Yang P."/>
            <person name="Li Q."/>
            <person name="Li C."/>
            <person name="Zhang P."/>
            <person name="Huang Z."/>
            <person name="Berger S.L."/>
            <person name="Reinberg D."/>
            <person name="Wang J."/>
            <person name="Liebig J."/>
        </authorList>
    </citation>
    <scope>NUCLEOTIDE SEQUENCE [LARGE SCALE GENOMIC DNA]</scope>
    <source>
        <strain evidence="1 2">R22 G/1</strain>
    </source>
</reference>
<protein>
    <submittedName>
        <fullName evidence="1">Uncharacterized protein</fullName>
    </submittedName>
</protein>
<organism evidence="2">
    <name type="scientific">Harpegnathos saltator</name>
    <name type="common">Jerdon's jumping ant</name>
    <dbReference type="NCBI Taxonomy" id="610380"/>
    <lineage>
        <taxon>Eukaryota</taxon>
        <taxon>Metazoa</taxon>
        <taxon>Ecdysozoa</taxon>
        <taxon>Arthropoda</taxon>
        <taxon>Hexapoda</taxon>
        <taxon>Insecta</taxon>
        <taxon>Pterygota</taxon>
        <taxon>Neoptera</taxon>
        <taxon>Endopterygota</taxon>
        <taxon>Hymenoptera</taxon>
        <taxon>Apocrita</taxon>
        <taxon>Aculeata</taxon>
        <taxon>Formicoidea</taxon>
        <taxon>Formicidae</taxon>
        <taxon>Ponerinae</taxon>
        <taxon>Ponerini</taxon>
        <taxon>Harpegnathos</taxon>
    </lineage>
</organism>
<feature type="non-terminal residue" evidence="1">
    <location>
        <position position="1"/>
    </location>
</feature>
<feature type="non-terminal residue" evidence="1">
    <location>
        <position position="59"/>
    </location>
</feature>
<proteinExistence type="predicted"/>
<dbReference type="AlphaFoldDB" id="E2BIQ1"/>
<sequence length="59" mass="6623">THGASNNLFKELALEYPTAYRKVLRLTCEKCEELLKKVHPLIQKKDSSMSLNASGKSTT</sequence>
<accession>E2BIQ1</accession>
<keyword evidence="2" id="KW-1185">Reference proteome</keyword>